<name>A0AAW1TBW9_9CHLO</name>
<protein>
    <recommendedName>
        <fullName evidence="3">F-box domain-containing protein</fullName>
    </recommendedName>
</protein>
<keyword evidence="2" id="KW-1185">Reference proteome</keyword>
<dbReference type="SUPFAM" id="SSF50998">
    <property type="entry name" value="Quinoprotein alcohol dehydrogenase-like"/>
    <property type="match status" value="1"/>
</dbReference>
<evidence type="ECO:0000313" key="2">
    <source>
        <dbReference type="Proteomes" id="UP001485043"/>
    </source>
</evidence>
<evidence type="ECO:0008006" key="3">
    <source>
        <dbReference type="Google" id="ProtNLM"/>
    </source>
</evidence>
<proteinExistence type="predicted"/>
<dbReference type="EMBL" id="JALJOV010000095">
    <property type="protein sequence ID" value="KAK9867311.1"/>
    <property type="molecule type" value="Genomic_DNA"/>
</dbReference>
<dbReference type="Proteomes" id="UP001485043">
    <property type="component" value="Unassembled WGS sequence"/>
</dbReference>
<reference evidence="1 2" key="1">
    <citation type="journal article" date="2024" name="Nat. Commun.">
        <title>Phylogenomics reveals the evolutionary origins of lichenization in chlorophyte algae.</title>
        <authorList>
            <person name="Puginier C."/>
            <person name="Libourel C."/>
            <person name="Otte J."/>
            <person name="Skaloud P."/>
            <person name="Haon M."/>
            <person name="Grisel S."/>
            <person name="Petersen M."/>
            <person name="Berrin J.G."/>
            <person name="Delaux P.M."/>
            <person name="Dal Grande F."/>
            <person name="Keller J."/>
        </authorList>
    </citation>
    <scope>NUCLEOTIDE SEQUENCE [LARGE SCALE GENOMIC DNA]</scope>
    <source>
        <strain evidence="1 2">SAG 2523</strain>
    </source>
</reference>
<comment type="caution">
    <text evidence="1">The sequence shown here is derived from an EMBL/GenBank/DDBJ whole genome shotgun (WGS) entry which is preliminary data.</text>
</comment>
<gene>
    <name evidence="1" type="ORF">WJX84_008941</name>
</gene>
<dbReference type="AlphaFoldDB" id="A0AAW1TBW9"/>
<dbReference type="InterPro" id="IPR011047">
    <property type="entry name" value="Quinoprotein_ADH-like_sf"/>
</dbReference>
<accession>A0AAW1TBW9</accession>
<evidence type="ECO:0000313" key="1">
    <source>
        <dbReference type="EMBL" id="KAK9867311.1"/>
    </source>
</evidence>
<organism evidence="1 2">
    <name type="scientific">Apatococcus fuscideae</name>
    <dbReference type="NCBI Taxonomy" id="2026836"/>
    <lineage>
        <taxon>Eukaryota</taxon>
        <taxon>Viridiplantae</taxon>
        <taxon>Chlorophyta</taxon>
        <taxon>core chlorophytes</taxon>
        <taxon>Trebouxiophyceae</taxon>
        <taxon>Chlorellales</taxon>
        <taxon>Chlorellaceae</taxon>
        <taxon>Apatococcus</taxon>
    </lineage>
</organism>
<sequence length="425" mass="46388">MDNRLRDTLNPDLKEILGKYCLCHLSLRKLASLRNICRAWRDLADSCDGNMWLKASTGLIPLGMVPSGEASSLALQQILRFQGRSLAMVHLGAVSSVFSVSDADFLDWTPCCQSGGVTARLSELSKRLEMAIHPGPAEVPTLLVIFRAHDGQKLHSIALGKPLVTAGLPQDTQVAWSPDAQQLAFLGHSTQRNCLSTPEVGLLDVATGALQAWLKLPWPNCAMLASCYSLRWASSSQWLVAAAHYAPNGLPMWAEVEMYFALFAVDASNGAILCDFPGTGYPGQTENFMGVNGLFNEGHMSSDLEVLSSNAHARIHASDCGSALANAHSSRHQMQCTWHSRFDEPFKRELASCNSLAANGEFLIGVMDVSEEFDGDFAAEPEIDDCEAEYSVVYHYLPAERVAVPLQSLSRALYAIWSFHNADLK</sequence>